<evidence type="ECO:0000313" key="1">
    <source>
        <dbReference type="EMBL" id="CDW30929.1"/>
    </source>
</evidence>
<organism evidence="1">
    <name type="scientific">Lepeophtheirus salmonis</name>
    <name type="common">Salmon louse</name>
    <name type="synonym">Caligus salmonis</name>
    <dbReference type="NCBI Taxonomy" id="72036"/>
    <lineage>
        <taxon>Eukaryota</taxon>
        <taxon>Metazoa</taxon>
        <taxon>Ecdysozoa</taxon>
        <taxon>Arthropoda</taxon>
        <taxon>Crustacea</taxon>
        <taxon>Multicrustacea</taxon>
        <taxon>Hexanauplia</taxon>
        <taxon>Copepoda</taxon>
        <taxon>Siphonostomatoida</taxon>
        <taxon>Caligidae</taxon>
        <taxon>Lepeophtheirus</taxon>
    </lineage>
</organism>
<dbReference type="AlphaFoldDB" id="A0A0K2TY46"/>
<accession>A0A0K2TY46</accession>
<reference evidence="1" key="1">
    <citation type="submission" date="2014-05" db="EMBL/GenBank/DDBJ databases">
        <authorList>
            <person name="Chronopoulou M."/>
        </authorList>
    </citation>
    <scope>NUCLEOTIDE SEQUENCE</scope>
    <source>
        <tissue evidence="1">Whole organism</tissue>
    </source>
</reference>
<sequence length="92" mass="10492">MLSFSTSNASLNPPINRLVYFDEKGHIHDVLRCHDGKLERIQIWMRETEDILVLDTRNGKVQRVEVRAGRESHAGKSELANIVAAEVLVFFC</sequence>
<proteinExistence type="predicted"/>
<protein>
    <submittedName>
        <fullName evidence="1">Uncharacterized protein</fullName>
    </submittedName>
</protein>
<dbReference type="EMBL" id="HACA01013568">
    <property type="protein sequence ID" value="CDW30929.1"/>
    <property type="molecule type" value="Transcribed_RNA"/>
</dbReference>
<name>A0A0K2TY46_LEPSM</name>